<organism evidence="1 2">
    <name type="scientific">Lithospermum erythrorhizon</name>
    <name type="common">Purple gromwell</name>
    <name type="synonym">Lithospermum officinale var. erythrorhizon</name>
    <dbReference type="NCBI Taxonomy" id="34254"/>
    <lineage>
        <taxon>Eukaryota</taxon>
        <taxon>Viridiplantae</taxon>
        <taxon>Streptophyta</taxon>
        <taxon>Embryophyta</taxon>
        <taxon>Tracheophyta</taxon>
        <taxon>Spermatophyta</taxon>
        <taxon>Magnoliopsida</taxon>
        <taxon>eudicotyledons</taxon>
        <taxon>Gunneridae</taxon>
        <taxon>Pentapetalae</taxon>
        <taxon>asterids</taxon>
        <taxon>lamiids</taxon>
        <taxon>Boraginales</taxon>
        <taxon>Boraginaceae</taxon>
        <taxon>Boraginoideae</taxon>
        <taxon>Lithospermeae</taxon>
        <taxon>Lithospermum</taxon>
    </lineage>
</organism>
<comment type="caution">
    <text evidence="1">The sequence shown here is derived from an EMBL/GenBank/DDBJ whole genome shotgun (WGS) entry which is preliminary data.</text>
</comment>
<name>A0AAV3NM76_LITER</name>
<accession>A0AAV3NM76</accession>
<keyword evidence="2" id="KW-1185">Reference proteome</keyword>
<dbReference type="PANTHER" id="PTHR23274">
    <property type="entry name" value="DNA HELICASE-RELATED"/>
    <property type="match status" value="1"/>
</dbReference>
<dbReference type="AlphaFoldDB" id="A0AAV3NM76"/>
<sequence length="160" mass="18478">MRAISDMEFNKFLLRVGNGEEPTDVEGNIQLPQQMIVPYNNDEKSEQRLINSIFPSIENYAHSAEYMSNRAILASRNDQVDRLNENLIAQFPEGTHAGKEVFIPRIPLLPKEIDGYRFYFKRKQFPIRLCFAMIINKAEGQTIEHVGVYFPQSVFSHGQL</sequence>
<protein>
    <recommendedName>
        <fullName evidence="3">ATP-dependent DNA helicase</fullName>
    </recommendedName>
</protein>
<evidence type="ECO:0000313" key="2">
    <source>
        <dbReference type="Proteomes" id="UP001454036"/>
    </source>
</evidence>
<evidence type="ECO:0000313" key="1">
    <source>
        <dbReference type="EMBL" id="GAA0140459.1"/>
    </source>
</evidence>
<evidence type="ECO:0008006" key="3">
    <source>
        <dbReference type="Google" id="ProtNLM"/>
    </source>
</evidence>
<dbReference type="GO" id="GO:0006260">
    <property type="term" value="P:DNA replication"/>
    <property type="evidence" value="ECO:0007669"/>
    <property type="project" value="TreeGrafter"/>
</dbReference>
<dbReference type="GO" id="GO:0005657">
    <property type="term" value="C:replication fork"/>
    <property type="evidence" value="ECO:0007669"/>
    <property type="project" value="TreeGrafter"/>
</dbReference>
<dbReference type="PANTHER" id="PTHR23274:SF51">
    <property type="entry name" value="OS03G0423850 PROTEIN"/>
    <property type="match status" value="1"/>
</dbReference>
<reference evidence="1 2" key="1">
    <citation type="submission" date="2024-01" db="EMBL/GenBank/DDBJ databases">
        <title>The complete chloroplast genome sequence of Lithospermum erythrorhizon: insights into the phylogenetic relationship among Boraginaceae species and the maternal lineages of purple gromwells.</title>
        <authorList>
            <person name="Okada T."/>
            <person name="Watanabe K."/>
        </authorList>
    </citation>
    <scope>NUCLEOTIDE SEQUENCE [LARGE SCALE GENOMIC DNA]</scope>
</reference>
<gene>
    <name evidence="1" type="ORF">LIER_35239</name>
</gene>
<dbReference type="EMBL" id="BAABME010015298">
    <property type="protein sequence ID" value="GAA0140459.1"/>
    <property type="molecule type" value="Genomic_DNA"/>
</dbReference>
<dbReference type="SUPFAM" id="SSF52540">
    <property type="entry name" value="P-loop containing nucleoside triphosphate hydrolases"/>
    <property type="match status" value="1"/>
</dbReference>
<dbReference type="InterPro" id="IPR027417">
    <property type="entry name" value="P-loop_NTPase"/>
</dbReference>
<proteinExistence type="predicted"/>
<dbReference type="Proteomes" id="UP001454036">
    <property type="component" value="Unassembled WGS sequence"/>
</dbReference>